<dbReference type="GO" id="GO:0055085">
    <property type="term" value="P:transmembrane transport"/>
    <property type="evidence" value="ECO:0007669"/>
    <property type="project" value="InterPro"/>
</dbReference>
<keyword evidence="5" id="KW-0997">Cell inner membrane</keyword>
<keyword evidence="7" id="KW-0653">Protein transport</keyword>
<comment type="subcellular location">
    <subcellularLocation>
        <location evidence="1">Cell inner membrane</location>
        <topology evidence="1">Single-pass membrane protein</topology>
        <orientation evidence="1">Periplasmic side</orientation>
    </subcellularLocation>
</comment>
<evidence type="ECO:0000256" key="4">
    <source>
        <dbReference type="ARBA" id="ARBA00022475"/>
    </source>
</evidence>
<feature type="transmembrane region" description="Helical" evidence="10">
    <location>
        <begin position="20"/>
        <end position="38"/>
    </location>
</feature>
<dbReference type="Proteomes" id="UP000612361">
    <property type="component" value="Unassembled WGS sequence"/>
</dbReference>
<dbReference type="Pfam" id="PF03544">
    <property type="entry name" value="TonB_C"/>
    <property type="match status" value="1"/>
</dbReference>
<dbReference type="PANTHER" id="PTHR33446">
    <property type="entry name" value="PROTEIN TONB-RELATED"/>
    <property type="match status" value="1"/>
</dbReference>
<dbReference type="SUPFAM" id="SSF74653">
    <property type="entry name" value="TolA/TonB C-terminal domain"/>
    <property type="match status" value="1"/>
</dbReference>
<accession>A0A923KZZ0</accession>
<comment type="caution">
    <text evidence="12">The sequence shown here is derived from an EMBL/GenBank/DDBJ whole genome shotgun (WGS) entry which is preliminary data.</text>
</comment>
<dbReference type="GO" id="GO:0031992">
    <property type="term" value="F:energy transducer activity"/>
    <property type="evidence" value="ECO:0007669"/>
    <property type="project" value="TreeGrafter"/>
</dbReference>
<dbReference type="Gene3D" id="3.30.1150.10">
    <property type="match status" value="1"/>
</dbReference>
<dbReference type="GO" id="GO:0015031">
    <property type="term" value="P:protein transport"/>
    <property type="evidence" value="ECO:0007669"/>
    <property type="project" value="UniProtKB-KW"/>
</dbReference>
<evidence type="ECO:0000256" key="10">
    <source>
        <dbReference type="SAM" id="Phobius"/>
    </source>
</evidence>
<keyword evidence="13" id="KW-1185">Reference proteome</keyword>
<keyword evidence="9 10" id="KW-0472">Membrane</keyword>
<keyword evidence="6 10" id="KW-0812">Transmembrane</keyword>
<keyword evidence="4" id="KW-1003">Cell membrane</keyword>
<dbReference type="EMBL" id="JACOGG010000011">
    <property type="protein sequence ID" value="MBC3935931.1"/>
    <property type="molecule type" value="Genomic_DNA"/>
</dbReference>
<dbReference type="GO" id="GO:0098797">
    <property type="term" value="C:plasma membrane protein complex"/>
    <property type="evidence" value="ECO:0007669"/>
    <property type="project" value="TreeGrafter"/>
</dbReference>
<protein>
    <submittedName>
        <fullName evidence="12">Energy transducer TonB</fullName>
    </submittedName>
</protein>
<evidence type="ECO:0000313" key="12">
    <source>
        <dbReference type="EMBL" id="MBC3935931.1"/>
    </source>
</evidence>
<organism evidence="12 13">
    <name type="scientific">Undibacterium rugosum</name>
    <dbReference type="NCBI Taxonomy" id="2762291"/>
    <lineage>
        <taxon>Bacteria</taxon>
        <taxon>Pseudomonadati</taxon>
        <taxon>Pseudomonadota</taxon>
        <taxon>Betaproteobacteria</taxon>
        <taxon>Burkholderiales</taxon>
        <taxon>Oxalobacteraceae</taxon>
        <taxon>Undibacterium</taxon>
    </lineage>
</organism>
<dbReference type="AlphaFoldDB" id="A0A923KZZ0"/>
<dbReference type="InterPro" id="IPR006260">
    <property type="entry name" value="TonB/TolA_C"/>
</dbReference>
<dbReference type="PROSITE" id="PS52015">
    <property type="entry name" value="TONB_CTD"/>
    <property type="match status" value="1"/>
</dbReference>
<dbReference type="PANTHER" id="PTHR33446:SF2">
    <property type="entry name" value="PROTEIN TONB"/>
    <property type="match status" value="1"/>
</dbReference>
<name>A0A923KZZ0_9BURK</name>
<evidence type="ECO:0000256" key="7">
    <source>
        <dbReference type="ARBA" id="ARBA00022927"/>
    </source>
</evidence>
<evidence type="ECO:0000259" key="11">
    <source>
        <dbReference type="PROSITE" id="PS52015"/>
    </source>
</evidence>
<evidence type="ECO:0000256" key="5">
    <source>
        <dbReference type="ARBA" id="ARBA00022519"/>
    </source>
</evidence>
<evidence type="ECO:0000256" key="8">
    <source>
        <dbReference type="ARBA" id="ARBA00022989"/>
    </source>
</evidence>
<dbReference type="NCBIfam" id="TIGR01352">
    <property type="entry name" value="tonB_Cterm"/>
    <property type="match status" value="1"/>
</dbReference>
<evidence type="ECO:0000256" key="2">
    <source>
        <dbReference type="ARBA" id="ARBA00006555"/>
    </source>
</evidence>
<evidence type="ECO:0000256" key="3">
    <source>
        <dbReference type="ARBA" id="ARBA00022448"/>
    </source>
</evidence>
<dbReference type="InterPro" id="IPR051045">
    <property type="entry name" value="TonB-dependent_transducer"/>
</dbReference>
<sequence length="226" mass="24365">MNAVVNSEFSLSGQANSWRRFLPMAGIVLAHAALFYALQNGLISHVVKVMPEEVVMTFVQPEKPVTPPPAKIVEKPVSLKQPDIQLPVIPTPVVNTPPAPHSITAVVNDTPPPPKTDAPVVVSAAPTPPAPATPKSVSAVEYLRPPRPEYPSLSRRMGEEGKVVMRVLVNDKGQAEKIEVHQSSGFPRLDDAARVAIMRAVFKPYHEDGKALAMIATATIHFSLDS</sequence>
<dbReference type="RefSeq" id="WP_186881501.1">
    <property type="nucleotide sequence ID" value="NZ_JACOGG010000011.1"/>
</dbReference>
<reference evidence="12" key="1">
    <citation type="submission" date="2020-08" db="EMBL/GenBank/DDBJ databases">
        <title>Novel species isolated from subtropical streams in China.</title>
        <authorList>
            <person name="Lu H."/>
        </authorList>
    </citation>
    <scope>NUCLEOTIDE SEQUENCE</scope>
    <source>
        <strain evidence="12">CY7W</strain>
    </source>
</reference>
<feature type="domain" description="TonB C-terminal" evidence="11">
    <location>
        <begin position="135"/>
        <end position="226"/>
    </location>
</feature>
<evidence type="ECO:0000256" key="1">
    <source>
        <dbReference type="ARBA" id="ARBA00004383"/>
    </source>
</evidence>
<evidence type="ECO:0000256" key="6">
    <source>
        <dbReference type="ARBA" id="ARBA00022692"/>
    </source>
</evidence>
<dbReference type="InterPro" id="IPR037682">
    <property type="entry name" value="TonB_C"/>
</dbReference>
<keyword evidence="3" id="KW-0813">Transport</keyword>
<evidence type="ECO:0000256" key="9">
    <source>
        <dbReference type="ARBA" id="ARBA00023136"/>
    </source>
</evidence>
<keyword evidence="8 10" id="KW-1133">Transmembrane helix</keyword>
<evidence type="ECO:0000313" key="13">
    <source>
        <dbReference type="Proteomes" id="UP000612361"/>
    </source>
</evidence>
<proteinExistence type="inferred from homology"/>
<comment type="similarity">
    <text evidence="2">Belongs to the TonB family.</text>
</comment>
<gene>
    <name evidence="12" type="ORF">H8K47_11215</name>
</gene>